<evidence type="ECO:0000256" key="1">
    <source>
        <dbReference type="ARBA" id="ARBA00009333"/>
    </source>
</evidence>
<dbReference type="OrthoDB" id="10260355at2759"/>
<gene>
    <name evidence="6" type="ORF">K458DRAFT_354696</name>
</gene>
<organism evidence="6 7">
    <name type="scientific">Lentithecium fluviatile CBS 122367</name>
    <dbReference type="NCBI Taxonomy" id="1168545"/>
    <lineage>
        <taxon>Eukaryota</taxon>
        <taxon>Fungi</taxon>
        <taxon>Dikarya</taxon>
        <taxon>Ascomycota</taxon>
        <taxon>Pezizomycotina</taxon>
        <taxon>Dothideomycetes</taxon>
        <taxon>Pleosporomycetidae</taxon>
        <taxon>Pleosporales</taxon>
        <taxon>Massarineae</taxon>
        <taxon>Lentitheciaceae</taxon>
        <taxon>Lentithecium</taxon>
    </lineage>
</organism>
<keyword evidence="4" id="KW-0812">Transmembrane</keyword>
<feature type="domain" description="FAD/NAD(P)-binding" evidence="5">
    <location>
        <begin position="48"/>
        <end position="338"/>
    </location>
</feature>
<evidence type="ECO:0000259" key="5">
    <source>
        <dbReference type="Pfam" id="PF07992"/>
    </source>
</evidence>
<keyword evidence="4" id="KW-1133">Transmembrane helix</keyword>
<reference evidence="6" key="1">
    <citation type="journal article" date="2020" name="Stud. Mycol.">
        <title>101 Dothideomycetes genomes: a test case for predicting lifestyles and emergence of pathogens.</title>
        <authorList>
            <person name="Haridas S."/>
            <person name="Albert R."/>
            <person name="Binder M."/>
            <person name="Bloem J."/>
            <person name="Labutti K."/>
            <person name="Salamov A."/>
            <person name="Andreopoulos B."/>
            <person name="Baker S."/>
            <person name="Barry K."/>
            <person name="Bills G."/>
            <person name="Bluhm B."/>
            <person name="Cannon C."/>
            <person name="Castanera R."/>
            <person name="Culley D."/>
            <person name="Daum C."/>
            <person name="Ezra D."/>
            <person name="Gonzalez J."/>
            <person name="Henrissat B."/>
            <person name="Kuo A."/>
            <person name="Liang C."/>
            <person name="Lipzen A."/>
            <person name="Lutzoni F."/>
            <person name="Magnuson J."/>
            <person name="Mondo S."/>
            <person name="Nolan M."/>
            <person name="Ohm R."/>
            <person name="Pangilinan J."/>
            <person name="Park H.-J."/>
            <person name="Ramirez L."/>
            <person name="Alfaro M."/>
            <person name="Sun H."/>
            <person name="Tritt A."/>
            <person name="Yoshinaga Y."/>
            <person name="Zwiers L.-H."/>
            <person name="Turgeon B."/>
            <person name="Goodwin S."/>
            <person name="Spatafora J."/>
            <person name="Crous P."/>
            <person name="Grigoriev I."/>
        </authorList>
    </citation>
    <scope>NUCLEOTIDE SEQUENCE</scope>
    <source>
        <strain evidence="6">CBS 122367</strain>
    </source>
</reference>
<keyword evidence="2" id="KW-0285">Flavoprotein</keyword>
<dbReference type="GO" id="GO:0097237">
    <property type="term" value="P:cellular response to toxic substance"/>
    <property type="evidence" value="ECO:0007669"/>
    <property type="project" value="UniProtKB-ARBA"/>
</dbReference>
<evidence type="ECO:0000313" key="6">
    <source>
        <dbReference type="EMBL" id="KAF2690574.1"/>
    </source>
</evidence>
<sequence length="374" mass="41121">MAPLKTKPLAMIAIAFGGIFLSAALRLLIPDLNFFYPVLVDQSEPDADVLILGGGHAGLSGALTLVRHQHDILIFDNGSPRNRWDTPMHVLPTWEHRSPKAFRERSRRELQSTGLVKFVDEKIVKTERKNESLFHVTSSSGKKWSGRKLMVAVGSEFVYPDIPGYGENFPEKILHCLFTRGFEFRGSAAAGIIAADLASSPPHAVILGEDANKFAESVTIYTNGDRSLAEDIRSVLAQKRDSMMQIDPRQITRIAKDPATNGITLQFDDGNNRTESFIVHQPTTKVNGEIVHQLGLEINDRGDIHTRMPFYQTNVSGVFAAGDAASPFKMVPNAVFQGSNAGAGISRELPRRVTGNKVNRLQQGVAARWIGNLL</sequence>
<evidence type="ECO:0000256" key="3">
    <source>
        <dbReference type="ARBA" id="ARBA00023002"/>
    </source>
</evidence>
<keyword evidence="4" id="KW-0472">Membrane</keyword>
<keyword evidence="3" id="KW-0560">Oxidoreductase</keyword>
<protein>
    <submittedName>
        <fullName evidence="6">FAD/NAD(P)-binding domain-containing protein</fullName>
    </submittedName>
</protein>
<dbReference type="Pfam" id="PF07992">
    <property type="entry name" value="Pyr_redox_2"/>
    <property type="match status" value="1"/>
</dbReference>
<evidence type="ECO:0000256" key="4">
    <source>
        <dbReference type="SAM" id="Phobius"/>
    </source>
</evidence>
<keyword evidence="7" id="KW-1185">Reference proteome</keyword>
<evidence type="ECO:0000256" key="2">
    <source>
        <dbReference type="ARBA" id="ARBA00022630"/>
    </source>
</evidence>
<dbReference type="Proteomes" id="UP000799291">
    <property type="component" value="Unassembled WGS sequence"/>
</dbReference>
<dbReference type="SUPFAM" id="SSF51905">
    <property type="entry name" value="FAD/NAD(P)-binding domain"/>
    <property type="match status" value="1"/>
</dbReference>
<dbReference type="Gene3D" id="3.50.50.60">
    <property type="entry name" value="FAD/NAD(P)-binding domain"/>
    <property type="match status" value="2"/>
</dbReference>
<feature type="transmembrane region" description="Helical" evidence="4">
    <location>
        <begin position="9"/>
        <end position="29"/>
    </location>
</feature>
<dbReference type="InterPro" id="IPR050097">
    <property type="entry name" value="Ferredoxin-NADP_redctase_2"/>
</dbReference>
<dbReference type="EMBL" id="MU005570">
    <property type="protein sequence ID" value="KAF2690574.1"/>
    <property type="molecule type" value="Genomic_DNA"/>
</dbReference>
<comment type="similarity">
    <text evidence="1">Belongs to the class-II pyridine nucleotide-disulfide oxidoreductase family.</text>
</comment>
<dbReference type="InterPro" id="IPR036188">
    <property type="entry name" value="FAD/NAD-bd_sf"/>
</dbReference>
<proteinExistence type="inferred from homology"/>
<dbReference type="PRINTS" id="PR00368">
    <property type="entry name" value="FADPNR"/>
</dbReference>
<name>A0A6G1JJ44_9PLEO</name>
<evidence type="ECO:0000313" key="7">
    <source>
        <dbReference type="Proteomes" id="UP000799291"/>
    </source>
</evidence>
<dbReference type="GO" id="GO:0016491">
    <property type="term" value="F:oxidoreductase activity"/>
    <property type="evidence" value="ECO:0007669"/>
    <property type="project" value="UniProtKB-KW"/>
</dbReference>
<dbReference type="PRINTS" id="PR00469">
    <property type="entry name" value="PNDRDTASEII"/>
</dbReference>
<dbReference type="AlphaFoldDB" id="A0A6G1JJ44"/>
<dbReference type="InterPro" id="IPR023753">
    <property type="entry name" value="FAD/NAD-binding_dom"/>
</dbReference>
<accession>A0A6G1JJ44</accession>
<dbReference type="PANTHER" id="PTHR48105">
    <property type="entry name" value="THIOREDOXIN REDUCTASE 1-RELATED-RELATED"/>
    <property type="match status" value="1"/>
</dbReference>